<comment type="caution">
    <text evidence="1">The sequence shown here is derived from an EMBL/GenBank/DDBJ whole genome shotgun (WGS) entry which is preliminary data.</text>
</comment>
<reference evidence="1 2" key="1">
    <citation type="submission" date="2022-01" db="EMBL/GenBank/DDBJ databases">
        <authorList>
            <person name="Xiong W."/>
            <person name="Schranz E."/>
        </authorList>
    </citation>
    <scope>NUCLEOTIDE SEQUENCE [LARGE SCALE GENOMIC DNA]</scope>
</reference>
<proteinExistence type="predicted"/>
<gene>
    <name evidence="1" type="ORF">LVIROSA_LOCUS15023</name>
</gene>
<dbReference type="EMBL" id="CAKMRJ010002223">
    <property type="protein sequence ID" value="CAH1428070.1"/>
    <property type="molecule type" value="Genomic_DNA"/>
</dbReference>
<evidence type="ECO:0000313" key="2">
    <source>
        <dbReference type="Proteomes" id="UP001157418"/>
    </source>
</evidence>
<dbReference type="AlphaFoldDB" id="A0AAU9N1H7"/>
<dbReference type="Proteomes" id="UP001157418">
    <property type="component" value="Unassembled WGS sequence"/>
</dbReference>
<name>A0AAU9N1H7_9ASTR</name>
<keyword evidence="2" id="KW-1185">Reference proteome</keyword>
<accession>A0AAU9N1H7</accession>
<protein>
    <submittedName>
        <fullName evidence="1">Uncharacterized protein</fullName>
    </submittedName>
</protein>
<sequence>MHSTLQQTRVEGISLRLKPLSTRIRPLLSNCAHYAPFSLLYLWIENTQTHKSVIRSLNKDQFTPKTGCNCHTVLKKRCGRFRVICS</sequence>
<organism evidence="1 2">
    <name type="scientific">Lactuca virosa</name>
    <dbReference type="NCBI Taxonomy" id="75947"/>
    <lineage>
        <taxon>Eukaryota</taxon>
        <taxon>Viridiplantae</taxon>
        <taxon>Streptophyta</taxon>
        <taxon>Embryophyta</taxon>
        <taxon>Tracheophyta</taxon>
        <taxon>Spermatophyta</taxon>
        <taxon>Magnoliopsida</taxon>
        <taxon>eudicotyledons</taxon>
        <taxon>Gunneridae</taxon>
        <taxon>Pentapetalae</taxon>
        <taxon>asterids</taxon>
        <taxon>campanulids</taxon>
        <taxon>Asterales</taxon>
        <taxon>Asteraceae</taxon>
        <taxon>Cichorioideae</taxon>
        <taxon>Cichorieae</taxon>
        <taxon>Lactucinae</taxon>
        <taxon>Lactuca</taxon>
    </lineage>
</organism>
<evidence type="ECO:0000313" key="1">
    <source>
        <dbReference type="EMBL" id="CAH1428070.1"/>
    </source>
</evidence>